<name>A0ABD2K3F7_HETSC</name>
<keyword evidence="12" id="KW-1185">Reference proteome</keyword>
<evidence type="ECO:0000256" key="2">
    <source>
        <dbReference type="ARBA" id="ARBA00022692"/>
    </source>
</evidence>
<dbReference type="InterPro" id="IPR053937">
    <property type="entry name" value="GOST_TM"/>
</dbReference>
<keyword evidence="2 7" id="KW-0812">Transmembrane</keyword>
<reference evidence="11 12" key="1">
    <citation type="submission" date="2024-10" db="EMBL/GenBank/DDBJ databases">
        <authorList>
            <person name="Kim D."/>
        </authorList>
    </citation>
    <scope>NUCLEOTIDE SEQUENCE [LARGE SCALE GENOMIC DNA]</scope>
    <source>
        <strain evidence="11">Taebaek</strain>
    </source>
</reference>
<dbReference type="PANTHER" id="PTHR21229">
    <property type="entry name" value="LUNG SEVEN TRANSMEMBRANE RECEPTOR"/>
    <property type="match status" value="1"/>
</dbReference>
<feature type="transmembrane region" description="Helical" evidence="7">
    <location>
        <begin position="366"/>
        <end position="384"/>
    </location>
</feature>
<organism evidence="11 12">
    <name type="scientific">Heterodera schachtii</name>
    <name type="common">Sugarbeet cyst nematode worm</name>
    <name type="synonym">Tylenchus schachtii</name>
    <dbReference type="NCBI Taxonomy" id="97005"/>
    <lineage>
        <taxon>Eukaryota</taxon>
        <taxon>Metazoa</taxon>
        <taxon>Ecdysozoa</taxon>
        <taxon>Nematoda</taxon>
        <taxon>Chromadorea</taxon>
        <taxon>Rhabditida</taxon>
        <taxon>Tylenchina</taxon>
        <taxon>Tylenchomorpha</taxon>
        <taxon>Tylenchoidea</taxon>
        <taxon>Heteroderidae</taxon>
        <taxon>Heteroderinae</taxon>
        <taxon>Heterodera</taxon>
    </lineage>
</organism>
<keyword evidence="3 8" id="KW-0732">Signal</keyword>
<feature type="transmembrane region" description="Helical" evidence="7">
    <location>
        <begin position="261"/>
        <end position="281"/>
    </location>
</feature>
<keyword evidence="4 7" id="KW-1133">Transmembrane helix</keyword>
<evidence type="ECO:0000313" key="11">
    <source>
        <dbReference type="EMBL" id="KAL3097417.1"/>
    </source>
</evidence>
<dbReference type="EMBL" id="JBICCN010000054">
    <property type="protein sequence ID" value="KAL3097417.1"/>
    <property type="molecule type" value="Genomic_DNA"/>
</dbReference>
<protein>
    <submittedName>
        <fullName evidence="11">Uncharacterized protein</fullName>
    </submittedName>
</protein>
<accession>A0ABD2K3F7</accession>
<evidence type="ECO:0000256" key="1">
    <source>
        <dbReference type="ARBA" id="ARBA00004141"/>
    </source>
</evidence>
<comment type="subcellular location">
    <subcellularLocation>
        <location evidence="1">Membrane</location>
        <topology evidence="1">Multi-pass membrane protein</topology>
    </subcellularLocation>
</comment>
<dbReference type="Pfam" id="PF06814">
    <property type="entry name" value="GOST_TM"/>
    <property type="match status" value="1"/>
</dbReference>
<evidence type="ECO:0000256" key="8">
    <source>
        <dbReference type="SAM" id="SignalP"/>
    </source>
</evidence>
<evidence type="ECO:0000259" key="9">
    <source>
        <dbReference type="Pfam" id="PF06814"/>
    </source>
</evidence>
<evidence type="ECO:0000256" key="3">
    <source>
        <dbReference type="ARBA" id="ARBA00022729"/>
    </source>
</evidence>
<gene>
    <name evidence="11" type="ORF">niasHS_003865</name>
</gene>
<feature type="transmembrane region" description="Helical" evidence="7">
    <location>
        <begin position="293"/>
        <end position="316"/>
    </location>
</feature>
<dbReference type="GO" id="GO:0016020">
    <property type="term" value="C:membrane"/>
    <property type="evidence" value="ECO:0007669"/>
    <property type="project" value="UniProtKB-SubCell"/>
</dbReference>
<evidence type="ECO:0000313" key="12">
    <source>
        <dbReference type="Proteomes" id="UP001620645"/>
    </source>
</evidence>
<feature type="chain" id="PRO_5044856795" evidence="8">
    <location>
        <begin position="26"/>
        <end position="577"/>
    </location>
</feature>
<dbReference type="Proteomes" id="UP001620645">
    <property type="component" value="Unassembled WGS sequence"/>
</dbReference>
<feature type="domain" description="GOST seven transmembrane" evidence="9">
    <location>
        <begin position="257"/>
        <end position="503"/>
    </location>
</feature>
<sequence length="577" mass="65567">MNFMHISTLLLHLLPLFCLLNFSLSKIHTLSLTDDSRRNILLSKFGFGSNGTLSFSLTNFTVPDAVLKQTQKDGGEDKLGIIGFTLSRGRELANGVQTNPHLCQLQQQDQGIDSLFFVFDFTAQRLVVVRSGHIKSIKLCTNLSSCPFSDDGETRNSTSSVVASSGGFLSHLFGGSSSSNDLKLPYFDYLPIGLHNGQYSTQFAVRFNEQQKGFFFLFFHNCFNYREHGYSDRVAVDLAAIIVEKNVNSFLSVVDIPKPSLYVYFAFLFALATILWANLLCKSDSNNIFKVHRLMLVLVFLKSLTLLFHGVNFYFVSVYGHERELWAIIYYVTHLLKGALLFGTIILIGSGYTFFKQFLSDRDRRLFIFVLPLQILANIAMIILEESEFSDQRYLFWLEMFTFLDIVCCMSILLPILWSIAFLTECAAKTTDGKAAFSLERLRLFRRFYLHVIAYIYTTRGAKFTLEYFLPDEKRWISEAAAELASLFFFCLVGAKFRPRKSNPYLRISLEEGGDVEAGVALTTNGLFERVKRKQRLMTTQQEETGELLERSTNSTEDDDDNTLLPKTGRDIGLSSL</sequence>
<dbReference type="PANTHER" id="PTHR21229:SF2">
    <property type="entry name" value="RE59932P"/>
    <property type="match status" value="1"/>
</dbReference>
<feature type="region of interest" description="Disordered" evidence="6">
    <location>
        <begin position="539"/>
        <end position="577"/>
    </location>
</feature>
<comment type="caution">
    <text evidence="11">The sequence shown here is derived from an EMBL/GenBank/DDBJ whole genome shotgun (WGS) entry which is preliminary data.</text>
</comment>
<feature type="signal peptide" evidence="8">
    <location>
        <begin position="1"/>
        <end position="25"/>
    </location>
</feature>
<evidence type="ECO:0000256" key="5">
    <source>
        <dbReference type="ARBA" id="ARBA00023136"/>
    </source>
</evidence>
<feature type="transmembrane region" description="Helical" evidence="7">
    <location>
        <begin position="396"/>
        <end position="423"/>
    </location>
</feature>
<evidence type="ECO:0000256" key="7">
    <source>
        <dbReference type="SAM" id="Phobius"/>
    </source>
</evidence>
<feature type="domain" description="CAND6/7 N-terminal" evidence="10">
    <location>
        <begin position="29"/>
        <end position="122"/>
    </location>
</feature>
<evidence type="ECO:0000256" key="6">
    <source>
        <dbReference type="SAM" id="MobiDB-lite"/>
    </source>
</evidence>
<dbReference type="Pfam" id="PF21904">
    <property type="entry name" value="CAND6-7_N"/>
    <property type="match status" value="1"/>
</dbReference>
<proteinExistence type="predicted"/>
<dbReference type="AlphaFoldDB" id="A0ABD2K3F7"/>
<evidence type="ECO:0000256" key="4">
    <source>
        <dbReference type="ARBA" id="ARBA00022989"/>
    </source>
</evidence>
<feature type="transmembrane region" description="Helical" evidence="7">
    <location>
        <begin position="328"/>
        <end position="354"/>
    </location>
</feature>
<keyword evidence="5 7" id="KW-0472">Membrane</keyword>
<dbReference type="InterPro" id="IPR054103">
    <property type="entry name" value="CAND6-7_N"/>
</dbReference>
<dbReference type="InterPro" id="IPR009637">
    <property type="entry name" value="GPR107/GPR108-like"/>
</dbReference>
<evidence type="ECO:0000259" key="10">
    <source>
        <dbReference type="Pfam" id="PF21904"/>
    </source>
</evidence>